<evidence type="ECO:0000313" key="3">
    <source>
        <dbReference type="Proteomes" id="UP001295740"/>
    </source>
</evidence>
<dbReference type="Proteomes" id="UP001295740">
    <property type="component" value="Unassembled WGS sequence"/>
</dbReference>
<accession>A0AAI8YKN5</accession>
<reference evidence="2" key="1">
    <citation type="submission" date="2023-10" db="EMBL/GenBank/DDBJ databases">
        <authorList>
            <person name="Hackl T."/>
        </authorList>
    </citation>
    <scope>NUCLEOTIDE SEQUENCE</scope>
</reference>
<organism evidence="2 3">
    <name type="scientific">Anthostomella pinea</name>
    <dbReference type="NCBI Taxonomy" id="933095"/>
    <lineage>
        <taxon>Eukaryota</taxon>
        <taxon>Fungi</taxon>
        <taxon>Dikarya</taxon>
        <taxon>Ascomycota</taxon>
        <taxon>Pezizomycotina</taxon>
        <taxon>Sordariomycetes</taxon>
        <taxon>Xylariomycetidae</taxon>
        <taxon>Xylariales</taxon>
        <taxon>Xylariaceae</taxon>
        <taxon>Anthostomella</taxon>
    </lineage>
</organism>
<name>A0AAI8YKN5_9PEZI</name>
<proteinExistence type="predicted"/>
<comment type="caution">
    <text evidence="2">The sequence shown here is derived from an EMBL/GenBank/DDBJ whole genome shotgun (WGS) entry which is preliminary data.</text>
</comment>
<protein>
    <submittedName>
        <fullName evidence="2">Uu.00g094660.m01.CDS01</fullName>
    </submittedName>
</protein>
<gene>
    <name evidence="2" type="ORF">KHLLAP_LOCUS8748</name>
</gene>
<dbReference type="EMBL" id="CAUWAG010000010">
    <property type="protein sequence ID" value="CAJ2508280.1"/>
    <property type="molecule type" value="Genomic_DNA"/>
</dbReference>
<sequence>MTSPATAYRNSFQIFMESTKLLPTPRSIATTIERHQPQMRNAAAPTVTEAPVPTGEETFKVDKKKKTIATAVGELPLSPVMDPSYWEATRRHEVPKARPGKPQNSVERQLRANPFAKALATPVRRCSATSARLPKFFLQDFNLIAHPETNNPWWVPRSLTPQQRHAAGDEEDKGIQDSIEGSEPSFAQEAAEATQSELKHDQGSGDESAVAATEREDEQAYGPSAYVLARRDLISSFLTDEAGFKHHNQRLFAGSSSRYAKFAFKAQWRQDMDSFMLLAMREDIVDDLLYLSRLCVEDSRYYIVKCHGWDDVQYKHKGAVLWFGEPGQSSGLDRNKSQPGPFATFDIKDVMAPTSVVVHNMPMLLGPDQAAKVKEEASVLRDGSFFMLAGRRTTELQLKLWRLQGYLADYRDTT</sequence>
<dbReference type="AlphaFoldDB" id="A0AAI8YKN5"/>
<feature type="region of interest" description="Disordered" evidence="1">
    <location>
        <begin position="161"/>
        <end position="218"/>
    </location>
</feature>
<evidence type="ECO:0000256" key="1">
    <source>
        <dbReference type="SAM" id="MobiDB-lite"/>
    </source>
</evidence>
<evidence type="ECO:0000313" key="2">
    <source>
        <dbReference type="EMBL" id="CAJ2508280.1"/>
    </source>
</evidence>
<keyword evidence="3" id="KW-1185">Reference proteome</keyword>